<feature type="signal peptide" evidence="1">
    <location>
        <begin position="1"/>
        <end position="22"/>
    </location>
</feature>
<dbReference type="Proteomes" id="UP001374803">
    <property type="component" value="Chromosome"/>
</dbReference>
<evidence type="ECO:0000256" key="1">
    <source>
        <dbReference type="SAM" id="SignalP"/>
    </source>
</evidence>
<dbReference type="RefSeq" id="WP_394835453.1">
    <property type="nucleotide sequence ID" value="NZ_CP089929.1"/>
</dbReference>
<dbReference type="PANTHER" id="PTHR32060">
    <property type="entry name" value="TAIL-SPECIFIC PROTEASE"/>
    <property type="match status" value="1"/>
</dbReference>
<dbReference type="SUPFAM" id="SSF52096">
    <property type="entry name" value="ClpP/crotonase"/>
    <property type="match status" value="1"/>
</dbReference>
<dbReference type="InterPro" id="IPR036034">
    <property type="entry name" value="PDZ_sf"/>
</dbReference>
<evidence type="ECO:0000313" key="3">
    <source>
        <dbReference type="EMBL" id="WXB05805.1"/>
    </source>
</evidence>
<feature type="chain" id="PRO_5045388674" evidence="1">
    <location>
        <begin position="23"/>
        <end position="566"/>
    </location>
</feature>
<evidence type="ECO:0000313" key="4">
    <source>
        <dbReference type="Proteomes" id="UP001374803"/>
    </source>
</evidence>
<proteinExistence type="predicted"/>
<dbReference type="InterPro" id="IPR005151">
    <property type="entry name" value="Tail-specific_protease"/>
</dbReference>
<dbReference type="Gene3D" id="2.30.42.10">
    <property type="match status" value="1"/>
</dbReference>
<reference evidence="3" key="1">
    <citation type="submission" date="2021-12" db="EMBL/GenBank/DDBJ databases">
        <title>Discovery of the Pendulisporaceae a myxobacterial family with distinct sporulation behavior and unique specialized metabolism.</title>
        <authorList>
            <person name="Garcia R."/>
            <person name="Popoff A."/>
            <person name="Bader C.D."/>
            <person name="Loehr J."/>
            <person name="Walesch S."/>
            <person name="Walt C."/>
            <person name="Boldt J."/>
            <person name="Bunk B."/>
            <person name="Haeckl F.J.F.P.J."/>
            <person name="Gunesch A.P."/>
            <person name="Birkelbach J."/>
            <person name="Nuebel U."/>
            <person name="Pietschmann T."/>
            <person name="Bach T."/>
            <person name="Mueller R."/>
        </authorList>
    </citation>
    <scope>NUCLEOTIDE SEQUENCE</scope>
    <source>
        <strain evidence="3">MSr11367</strain>
    </source>
</reference>
<dbReference type="PROSITE" id="PS51257">
    <property type="entry name" value="PROKAR_LIPOPROTEIN"/>
    <property type="match status" value="1"/>
</dbReference>
<dbReference type="Gene3D" id="3.30.750.44">
    <property type="match status" value="1"/>
</dbReference>
<evidence type="ECO:0000259" key="2">
    <source>
        <dbReference type="Pfam" id="PF03572"/>
    </source>
</evidence>
<dbReference type="InterPro" id="IPR029045">
    <property type="entry name" value="ClpP/crotonase-like_dom_sf"/>
</dbReference>
<name>A0ABZ2L9E1_9BACT</name>
<keyword evidence="4" id="KW-1185">Reference proteome</keyword>
<dbReference type="Pfam" id="PF03572">
    <property type="entry name" value="Peptidase_S41"/>
    <property type="match status" value="1"/>
</dbReference>
<keyword evidence="1" id="KW-0732">Signal</keyword>
<protein>
    <submittedName>
        <fullName evidence="3">S41 family peptidase</fullName>
    </submittedName>
</protein>
<gene>
    <name evidence="3" type="ORF">LVJ94_00820</name>
</gene>
<dbReference type="EMBL" id="CP089983">
    <property type="protein sequence ID" value="WXB05805.1"/>
    <property type="molecule type" value="Genomic_DNA"/>
</dbReference>
<feature type="domain" description="Tail specific protease" evidence="2">
    <location>
        <begin position="319"/>
        <end position="539"/>
    </location>
</feature>
<sequence>MRSFATTSTAGLCLLLAACSSAPVESVGSGSEAVRPITQAEARADFDQIVSSFRGLYGALTRKEARYGFQFDALAAQYRTRIDGAHSEAEYRRIFEEFIARFKDAHVSLSANLVSDDAHAFGLPFRVMPVGDTFVVYEAAQGGTVHVGDELLSIDGRSATDLTNSFLPLIGIANPLAARHFAANHLTSRPVYASEGLQANARAQVRLRNDAGVEREEAVTWQETPRLLPAVPAAPVAGAGGPRAAMAVSRVAADVTRAELSKLGDRVPFFMTDAVRASLGVAGEVAPSRAALARFGLTPQQGAAIHFFATTYSLGQKKVLLVRLPSYMQGDAQLNYLRALFSEQQPRVDALVFDQTHNPGGSLGFAQDVVSLLAPRRVNGFVQKMHADRLWIQTFAKAAKDTRDANPADPTAAIYEGRAHDIDAAYSANQPLSIPIPLSPEPTLEPDAAHWTKPILLLADELSVSCADIVPLLLKANGLATLFGQTTMGGGGNVEEVATLTNTQAVLNLSRGLGTVYDPNGQYPESNIIEDNGVAPDVAYSHTLADFRAGYIGYVRAFNAALAARL</sequence>
<organism evidence="3 4">
    <name type="scientific">Pendulispora rubella</name>
    <dbReference type="NCBI Taxonomy" id="2741070"/>
    <lineage>
        <taxon>Bacteria</taxon>
        <taxon>Pseudomonadati</taxon>
        <taxon>Myxococcota</taxon>
        <taxon>Myxococcia</taxon>
        <taxon>Myxococcales</taxon>
        <taxon>Sorangiineae</taxon>
        <taxon>Pendulisporaceae</taxon>
        <taxon>Pendulispora</taxon>
    </lineage>
</organism>
<dbReference type="PANTHER" id="PTHR32060:SF30">
    <property type="entry name" value="CARBOXY-TERMINAL PROCESSING PROTEASE CTPA"/>
    <property type="match status" value="1"/>
</dbReference>
<dbReference type="Gene3D" id="3.90.226.10">
    <property type="entry name" value="2-enoyl-CoA Hydratase, Chain A, domain 1"/>
    <property type="match status" value="1"/>
</dbReference>
<accession>A0ABZ2L9E1</accession>